<dbReference type="AlphaFoldDB" id="A0A091PCE3"/>
<evidence type="ECO:0000313" key="2">
    <source>
        <dbReference type="Proteomes" id="UP000053001"/>
    </source>
</evidence>
<dbReference type="Proteomes" id="UP000053001">
    <property type="component" value="Unassembled WGS sequence"/>
</dbReference>
<gene>
    <name evidence="1" type="ORF">N330_11419</name>
</gene>
<proteinExistence type="predicted"/>
<evidence type="ECO:0008006" key="3">
    <source>
        <dbReference type="Google" id="ProtNLM"/>
    </source>
</evidence>
<protein>
    <recommendedName>
        <fullName evidence="3">Nidogen G2 beta-barrel domain-containing protein</fullName>
    </recommendedName>
</protein>
<feature type="non-terminal residue" evidence="1">
    <location>
        <position position="55"/>
    </location>
</feature>
<sequence>NGLKLCQGRFRLDIRKKFFTERVIRHWNKLPREVVESPSLEVFKRQIDVVLGDMV</sequence>
<reference evidence="1 2" key="1">
    <citation type="submission" date="2014-04" db="EMBL/GenBank/DDBJ databases">
        <title>Genome evolution of avian class.</title>
        <authorList>
            <person name="Zhang G."/>
            <person name="Li C."/>
        </authorList>
    </citation>
    <scope>NUCLEOTIDE SEQUENCE [LARGE SCALE GENOMIC DNA]</scope>
    <source>
        <strain evidence="1">BGI_N330</strain>
    </source>
</reference>
<keyword evidence="2" id="KW-1185">Reference proteome</keyword>
<organism evidence="1 2">
    <name type="scientific">Leptosomus discolor</name>
    <name type="common">Madagascar cuckoo roller</name>
    <name type="synonym">Cuculus discolor</name>
    <dbReference type="NCBI Taxonomy" id="188344"/>
    <lineage>
        <taxon>Eukaryota</taxon>
        <taxon>Metazoa</taxon>
        <taxon>Chordata</taxon>
        <taxon>Craniata</taxon>
        <taxon>Vertebrata</taxon>
        <taxon>Euteleostomi</taxon>
        <taxon>Archelosauria</taxon>
        <taxon>Archosauria</taxon>
        <taxon>Dinosauria</taxon>
        <taxon>Saurischia</taxon>
        <taxon>Theropoda</taxon>
        <taxon>Coelurosauria</taxon>
        <taxon>Aves</taxon>
        <taxon>Neognathae</taxon>
        <taxon>Neoaves</taxon>
        <taxon>Telluraves</taxon>
        <taxon>Coraciimorphae</taxon>
        <taxon>Coraciiformes</taxon>
        <taxon>Leptosomidae</taxon>
        <taxon>Leptosomus</taxon>
    </lineage>
</organism>
<name>A0A091PCE3_LEPDC</name>
<evidence type="ECO:0000313" key="1">
    <source>
        <dbReference type="EMBL" id="KFQ05295.1"/>
    </source>
</evidence>
<feature type="non-terminal residue" evidence="1">
    <location>
        <position position="1"/>
    </location>
</feature>
<dbReference type="EMBL" id="KK671462">
    <property type="protein sequence ID" value="KFQ05295.1"/>
    <property type="molecule type" value="Genomic_DNA"/>
</dbReference>
<accession>A0A091PCE3</accession>
<dbReference type="PhylomeDB" id="A0A091PCE3"/>